<dbReference type="EnsemblPlants" id="QL05p004644:mrna">
    <property type="protein sequence ID" value="QL05p004644:mrna"/>
    <property type="gene ID" value="QL05p004644"/>
</dbReference>
<dbReference type="AlphaFoldDB" id="A0A7N2LLJ3"/>
<evidence type="ECO:0000256" key="1">
    <source>
        <dbReference type="ARBA" id="ARBA00023235"/>
    </source>
</evidence>
<dbReference type="Pfam" id="PF00378">
    <property type="entry name" value="ECH_1"/>
    <property type="match status" value="1"/>
</dbReference>
<proteinExistence type="predicted"/>
<dbReference type="Proteomes" id="UP000594261">
    <property type="component" value="Chromosome 5"/>
</dbReference>
<dbReference type="PANTHER" id="PTHR23309">
    <property type="entry name" value="3-HYDROXYACYL-COA DEHYROGENASE"/>
    <property type="match status" value="1"/>
</dbReference>
<dbReference type="InterPro" id="IPR029045">
    <property type="entry name" value="ClpP/crotonase-like_dom_sf"/>
</dbReference>
<dbReference type="InParanoid" id="A0A7N2LLJ3"/>
<dbReference type="EMBL" id="LRBV02000005">
    <property type="status" value="NOT_ANNOTATED_CDS"/>
    <property type="molecule type" value="Genomic_DNA"/>
</dbReference>
<dbReference type="SUPFAM" id="SSF52096">
    <property type="entry name" value="ClpP/crotonase"/>
    <property type="match status" value="1"/>
</dbReference>
<keyword evidence="3" id="KW-0511">Multifunctional enzyme</keyword>
<dbReference type="GO" id="GO:0016829">
    <property type="term" value="F:lyase activity"/>
    <property type="evidence" value="ECO:0007669"/>
    <property type="project" value="UniProtKB-KW"/>
</dbReference>
<evidence type="ECO:0000313" key="5">
    <source>
        <dbReference type="Proteomes" id="UP000594261"/>
    </source>
</evidence>
<dbReference type="GO" id="GO:0016853">
    <property type="term" value="F:isomerase activity"/>
    <property type="evidence" value="ECO:0007669"/>
    <property type="project" value="UniProtKB-KW"/>
</dbReference>
<keyword evidence="2" id="KW-0456">Lyase</keyword>
<dbReference type="GO" id="GO:0005777">
    <property type="term" value="C:peroxisome"/>
    <property type="evidence" value="ECO:0007669"/>
    <property type="project" value="TreeGrafter"/>
</dbReference>
<dbReference type="PANTHER" id="PTHR23309:SF49">
    <property type="entry name" value="PEROXISOMAL BIFUNCTIONAL ENZYME"/>
    <property type="match status" value="1"/>
</dbReference>
<organism evidence="4 5">
    <name type="scientific">Quercus lobata</name>
    <name type="common">Valley oak</name>
    <dbReference type="NCBI Taxonomy" id="97700"/>
    <lineage>
        <taxon>Eukaryota</taxon>
        <taxon>Viridiplantae</taxon>
        <taxon>Streptophyta</taxon>
        <taxon>Embryophyta</taxon>
        <taxon>Tracheophyta</taxon>
        <taxon>Spermatophyta</taxon>
        <taxon>Magnoliopsida</taxon>
        <taxon>eudicotyledons</taxon>
        <taxon>Gunneridae</taxon>
        <taxon>Pentapetalae</taxon>
        <taxon>rosids</taxon>
        <taxon>fabids</taxon>
        <taxon>Fagales</taxon>
        <taxon>Fagaceae</taxon>
        <taxon>Quercus</taxon>
    </lineage>
</organism>
<name>A0A7N2LLJ3_QUELO</name>
<reference evidence="4" key="2">
    <citation type="submission" date="2021-01" db="UniProtKB">
        <authorList>
            <consortium name="EnsemblPlants"/>
        </authorList>
    </citation>
    <scope>IDENTIFICATION</scope>
</reference>
<evidence type="ECO:0000256" key="3">
    <source>
        <dbReference type="ARBA" id="ARBA00023268"/>
    </source>
</evidence>
<accession>A0A7N2LLJ3</accession>
<evidence type="ECO:0000256" key="2">
    <source>
        <dbReference type="ARBA" id="ARBA00023239"/>
    </source>
</evidence>
<dbReference type="OMA" id="PAWIKEV"/>
<keyword evidence="5" id="KW-1185">Reference proteome</keyword>
<evidence type="ECO:0000313" key="4">
    <source>
        <dbReference type="EnsemblPlants" id="QL05p004644:mrna"/>
    </source>
</evidence>
<sequence length="105" mass="11303">MMERGVTLEVGNDGVAIIAFYNPPVNALAIPAQLTPFLDGLQEIFAEAVRRDDVKAIVLTGKGGRFSAGFDINVFEKVHQTGDASVMPDVSISLVVHLSRVDLSY</sequence>
<dbReference type="GO" id="GO:0003857">
    <property type="term" value="F:(3S)-3-hydroxyacyl-CoA dehydrogenase (NAD+) activity"/>
    <property type="evidence" value="ECO:0007669"/>
    <property type="project" value="TreeGrafter"/>
</dbReference>
<keyword evidence="1" id="KW-0413">Isomerase</keyword>
<dbReference type="GO" id="GO:0006635">
    <property type="term" value="P:fatty acid beta-oxidation"/>
    <property type="evidence" value="ECO:0007669"/>
    <property type="project" value="TreeGrafter"/>
</dbReference>
<protein>
    <submittedName>
        <fullName evidence="4">Uncharacterized protein</fullName>
    </submittedName>
</protein>
<reference evidence="4 5" key="1">
    <citation type="journal article" date="2016" name="G3 (Bethesda)">
        <title>First Draft Assembly and Annotation of the Genome of a California Endemic Oak Quercus lobata Nee (Fagaceae).</title>
        <authorList>
            <person name="Sork V.L."/>
            <person name="Fitz-Gibbon S.T."/>
            <person name="Puiu D."/>
            <person name="Crepeau M."/>
            <person name="Gugger P.F."/>
            <person name="Sherman R."/>
            <person name="Stevens K."/>
            <person name="Langley C.H."/>
            <person name="Pellegrini M."/>
            <person name="Salzberg S.L."/>
        </authorList>
    </citation>
    <scope>NUCLEOTIDE SEQUENCE [LARGE SCALE GENOMIC DNA]</scope>
    <source>
        <strain evidence="4 5">cv. SW786</strain>
    </source>
</reference>
<dbReference type="Gramene" id="QL05p004644:mrna">
    <property type="protein sequence ID" value="QL05p004644:mrna"/>
    <property type="gene ID" value="QL05p004644"/>
</dbReference>
<dbReference type="InterPro" id="IPR001753">
    <property type="entry name" value="Enoyl-CoA_hydra/iso"/>
</dbReference>
<dbReference type="Gene3D" id="3.90.226.10">
    <property type="entry name" value="2-enoyl-CoA Hydratase, Chain A, domain 1"/>
    <property type="match status" value="1"/>
</dbReference>